<gene>
    <name evidence="1" type="ORF">CPELLU_LOCUS12283</name>
</gene>
<sequence>MTDPDWPESSDITKFIQSWLYLLSTSASMKMTSQIPQEDFLDFFVNNSTWSLLKFLKYRAGTESFTYEKDKEHLLYRSALISISTEQAQTCLLTFEPAGFVLAGERGVHLPSAPLNILHVSCHDATDWKRERSSKSVGNFWNEIEKNRLNDNIEKSSLEYINETISDAVKDSKTARNYLSDELESFVTNSKKRDCSLMENSQDQSNFHIPDHNKKTRKDMSNVSFDEYINAINAVNSIQNNNESAHTNPLWWGVLDFREENLSPSPSLPRAKNFLSANEVNRLMKALLLSEIVSLQLLAKECGARGIVGVHDLLQRFVNKMQDVDDKKIIQDNLANVDADDDTTIYVGKYIEDTYEWICRFHGQCQSERTVDMFLVGPCAKTPQTIFTYGENHSDADRDDKTARSQNSRVGKSCDFLYWSSSREVGIGENSGPTHKDNHDKARTDFVDVIKVCRAQHIELMIQMIEQSGRNPLPESLQKAMASILIPFYHIIGMRIRFYLLFQISGDLYGIWDWASEYLPTKDADVGEIALLCKRFLVHGYLIERVGRMTNILAKKAKTFKDKKDKITGASEPSQPIVELNKFRTPVKDKKSAK</sequence>
<proteinExistence type="predicted"/>
<dbReference type="EMBL" id="CAJVQA010011703">
    <property type="protein sequence ID" value="CAG8710083.1"/>
    <property type="molecule type" value="Genomic_DNA"/>
</dbReference>
<keyword evidence="2" id="KW-1185">Reference proteome</keyword>
<comment type="caution">
    <text evidence="1">The sequence shown here is derived from an EMBL/GenBank/DDBJ whole genome shotgun (WGS) entry which is preliminary data.</text>
</comment>
<dbReference type="Proteomes" id="UP000789759">
    <property type="component" value="Unassembled WGS sequence"/>
</dbReference>
<evidence type="ECO:0000313" key="1">
    <source>
        <dbReference type="EMBL" id="CAG8710083.1"/>
    </source>
</evidence>
<evidence type="ECO:0000313" key="2">
    <source>
        <dbReference type="Proteomes" id="UP000789759"/>
    </source>
</evidence>
<accession>A0A9N9HWS6</accession>
<organism evidence="1 2">
    <name type="scientific">Cetraspora pellucida</name>
    <dbReference type="NCBI Taxonomy" id="1433469"/>
    <lineage>
        <taxon>Eukaryota</taxon>
        <taxon>Fungi</taxon>
        <taxon>Fungi incertae sedis</taxon>
        <taxon>Mucoromycota</taxon>
        <taxon>Glomeromycotina</taxon>
        <taxon>Glomeromycetes</taxon>
        <taxon>Diversisporales</taxon>
        <taxon>Gigasporaceae</taxon>
        <taxon>Cetraspora</taxon>
    </lineage>
</organism>
<dbReference type="OrthoDB" id="2439588at2759"/>
<name>A0A9N9HWS6_9GLOM</name>
<reference evidence="1" key="1">
    <citation type="submission" date="2021-06" db="EMBL/GenBank/DDBJ databases">
        <authorList>
            <person name="Kallberg Y."/>
            <person name="Tangrot J."/>
            <person name="Rosling A."/>
        </authorList>
    </citation>
    <scope>NUCLEOTIDE SEQUENCE</scope>
    <source>
        <strain evidence="1">FL966</strain>
    </source>
</reference>
<dbReference type="AlphaFoldDB" id="A0A9N9HWS6"/>
<protein>
    <submittedName>
        <fullName evidence="1">9928_t:CDS:1</fullName>
    </submittedName>
</protein>